<dbReference type="SUPFAM" id="SSF48097">
    <property type="entry name" value="Regulator of G-protein signaling, RGS"/>
    <property type="match status" value="1"/>
</dbReference>
<dbReference type="OrthoDB" id="10266999at2759"/>
<organism evidence="3 4">
    <name type="scientific">Sphaeroforma arctica JP610</name>
    <dbReference type="NCBI Taxonomy" id="667725"/>
    <lineage>
        <taxon>Eukaryota</taxon>
        <taxon>Ichthyosporea</taxon>
        <taxon>Ichthyophonida</taxon>
        <taxon>Sphaeroforma</taxon>
    </lineage>
</organism>
<dbReference type="InterPro" id="IPR044926">
    <property type="entry name" value="RGS_subdomain_2"/>
</dbReference>
<dbReference type="InterPro" id="IPR036305">
    <property type="entry name" value="RGS_sf"/>
</dbReference>
<feature type="transmembrane region" description="Helical" evidence="1">
    <location>
        <begin position="344"/>
        <end position="373"/>
    </location>
</feature>
<keyword evidence="1" id="KW-1133">Transmembrane helix</keyword>
<feature type="transmembrane region" description="Helical" evidence="1">
    <location>
        <begin position="274"/>
        <end position="297"/>
    </location>
</feature>
<feature type="transmembrane region" description="Helical" evidence="1">
    <location>
        <begin position="379"/>
        <end position="396"/>
    </location>
</feature>
<gene>
    <name evidence="3" type="ORF">SARC_09760</name>
</gene>
<evidence type="ECO:0000313" key="4">
    <source>
        <dbReference type="Proteomes" id="UP000054560"/>
    </source>
</evidence>
<keyword evidence="1" id="KW-0472">Membrane</keyword>
<protein>
    <recommendedName>
        <fullName evidence="2">RGS domain-containing protein</fullName>
    </recommendedName>
</protein>
<evidence type="ECO:0000313" key="3">
    <source>
        <dbReference type="EMBL" id="KNC77789.1"/>
    </source>
</evidence>
<feature type="transmembrane region" description="Helical" evidence="1">
    <location>
        <begin position="150"/>
        <end position="175"/>
    </location>
</feature>
<dbReference type="PANTHER" id="PTHR10845">
    <property type="entry name" value="REGULATOR OF G PROTEIN SIGNALING"/>
    <property type="match status" value="1"/>
</dbReference>
<feature type="domain" description="RGS" evidence="2">
    <location>
        <begin position="436"/>
        <end position="545"/>
    </location>
</feature>
<sequence>MEGSANLEIVVDPKTSSTGQSSIELESVGSMVTSSSSGQVHDKLDVLKSPLVGTFESTSCPKKNQFFIPSSPLKISSEDEIRDAHCSTEYDTRQKYKARVEEVRKAYNLYSWVLALIVYPLVFLLGALFYWLTSSAADEDIVLQKGYMAFTYVCIAHGGTVVCLLLLVVFFVKYWNEPEVRSRHHGFIVHYCVCAFLLEVSVLCTAALLLQITSLKGLNADGKTLNEVWVQTVFVSLVFMNFCALSTIVPIVARMHYIFELTGNRNIEPRYWKVPVFYLVLYVCTSFTSLMACRYIKDDCTTAETYSGTITFLVVCIVHYYVCAWRARSARKSFNDYWGNVRMFTTFTIFVGSVVSFGMVVNHPLNVIILWFYEPLMKVWIFGLEHFAFVAVRVLSRHWKGVETLSNIDMTGDHYREMAYTEGVVGLLKIEETAALFLEFSRKTVRQESILFLVAVLKGRTCRTKAEQEATRKHILETYIATQSVHQVNISHLERNTIIGRLSNKQYTESVPMEVFDGAFREITLLVTSNLLATFLASEEYQAWTQKMDREDKLVALLRQNQLLNVC</sequence>
<evidence type="ECO:0000259" key="2">
    <source>
        <dbReference type="PROSITE" id="PS50132"/>
    </source>
</evidence>
<feature type="transmembrane region" description="Helical" evidence="1">
    <location>
        <begin position="303"/>
        <end position="323"/>
    </location>
</feature>
<proteinExistence type="predicted"/>
<dbReference type="SMART" id="SM00315">
    <property type="entry name" value="RGS"/>
    <property type="match status" value="1"/>
</dbReference>
<dbReference type="Proteomes" id="UP000054560">
    <property type="component" value="Unassembled WGS sequence"/>
</dbReference>
<keyword evidence="4" id="KW-1185">Reference proteome</keyword>
<dbReference type="RefSeq" id="XP_014151691.1">
    <property type="nucleotide sequence ID" value="XM_014296216.1"/>
</dbReference>
<feature type="transmembrane region" description="Helical" evidence="1">
    <location>
        <begin position="109"/>
        <end position="130"/>
    </location>
</feature>
<keyword evidence="1" id="KW-0812">Transmembrane</keyword>
<name>A0A0L0FLY5_9EUKA</name>
<feature type="transmembrane region" description="Helical" evidence="1">
    <location>
        <begin position="229"/>
        <end position="253"/>
    </location>
</feature>
<accession>A0A0L0FLY5</accession>
<dbReference type="AlphaFoldDB" id="A0A0L0FLY5"/>
<dbReference type="InterPro" id="IPR016137">
    <property type="entry name" value="RGS"/>
</dbReference>
<dbReference type="PANTHER" id="PTHR10845:SF192">
    <property type="entry name" value="DOUBLE HIT, ISOFORM B"/>
    <property type="match status" value="1"/>
</dbReference>
<dbReference type="EMBL" id="KQ242630">
    <property type="protein sequence ID" value="KNC77789.1"/>
    <property type="molecule type" value="Genomic_DNA"/>
</dbReference>
<evidence type="ECO:0000256" key="1">
    <source>
        <dbReference type="SAM" id="Phobius"/>
    </source>
</evidence>
<feature type="transmembrane region" description="Helical" evidence="1">
    <location>
        <begin position="187"/>
        <end position="209"/>
    </location>
</feature>
<dbReference type="GeneID" id="25910264"/>
<reference evidence="3 4" key="1">
    <citation type="submission" date="2011-02" db="EMBL/GenBank/DDBJ databases">
        <title>The Genome Sequence of Sphaeroforma arctica JP610.</title>
        <authorList>
            <consortium name="The Broad Institute Genome Sequencing Platform"/>
            <person name="Russ C."/>
            <person name="Cuomo C."/>
            <person name="Young S.K."/>
            <person name="Zeng Q."/>
            <person name="Gargeya S."/>
            <person name="Alvarado L."/>
            <person name="Berlin A."/>
            <person name="Chapman S.B."/>
            <person name="Chen Z."/>
            <person name="Freedman E."/>
            <person name="Gellesch M."/>
            <person name="Goldberg J."/>
            <person name="Griggs A."/>
            <person name="Gujja S."/>
            <person name="Heilman E."/>
            <person name="Heiman D."/>
            <person name="Howarth C."/>
            <person name="Mehta T."/>
            <person name="Neiman D."/>
            <person name="Pearson M."/>
            <person name="Roberts A."/>
            <person name="Saif S."/>
            <person name="Shea T."/>
            <person name="Shenoy N."/>
            <person name="Sisk P."/>
            <person name="Stolte C."/>
            <person name="Sykes S."/>
            <person name="White J."/>
            <person name="Yandava C."/>
            <person name="Burger G."/>
            <person name="Gray M.W."/>
            <person name="Holland P.W.H."/>
            <person name="King N."/>
            <person name="Lang F.B.F."/>
            <person name="Roger A.J."/>
            <person name="Ruiz-Trillo I."/>
            <person name="Haas B."/>
            <person name="Nusbaum C."/>
            <person name="Birren B."/>
        </authorList>
    </citation>
    <scope>NUCLEOTIDE SEQUENCE [LARGE SCALE GENOMIC DNA]</scope>
    <source>
        <strain evidence="3 4">JP610</strain>
    </source>
</reference>
<dbReference type="Gene3D" id="1.10.167.10">
    <property type="entry name" value="Regulator of G-protein Signalling 4, domain 2"/>
    <property type="match status" value="1"/>
</dbReference>
<dbReference type="Pfam" id="PF00615">
    <property type="entry name" value="RGS"/>
    <property type="match status" value="1"/>
</dbReference>
<dbReference type="PROSITE" id="PS50132">
    <property type="entry name" value="RGS"/>
    <property type="match status" value="1"/>
</dbReference>